<dbReference type="InterPro" id="IPR023346">
    <property type="entry name" value="Lysozyme-like_dom_sf"/>
</dbReference>
<comment type="similarity">
    <text evidence="2">In the N-terminal section; belongs to the glycosyltransferase 51 family.</text>
</comment>
<keyword evidence="9" id="KW-0378">Hydrolase</keyword>
<comment type="catalytic activity">
    <reaction evidence="16">
        <text>Preferential cleavage: (Ac)2-L-Lys-D-Ala-|-D-Ala. Also transpeptidation of peptidyl-alanyl moieties that are N-acyl substituents of D-alanine.</text>
        <dbReference type="EC" id="3.4.16.4"/>
    </reaction>
</comment>
<evidence type="ECO:0000259" key="20">
    <source>
        <dbReference type="PROSITE" id="PS50853"/>
    </source>
</evidence>
<name>A0A2W1L6A2_9BACL</name>
<feature type="transmembrane region" description="Helical" evidence="19">
    <location>
        <begin position="41"/>
        <end position="63"/>
    </location>
</feature>
<evidence type="ECO:0000256" key="2">
    <source>
        <dbReference type="ARBA" id="ARBA00007739"/>
    </source>
</evidence>
<comment type="caution">
    <text evidence="21">The sequence shown here is derived from an EMBL/GenBank/DDBJ whole genome shotgun (WGS) entry which is preliminary data.</text>
</comment>
<evidence type="ECO:0000256" key="7">
    <source>
        <dbReference type="ARBA" id="ARBA00022679"/>
    </source>
</evidence>
<comment type="catalytic activity">
    <reaction evidence="17">
        <text>[GlcNAc-(1-&gt;4)-Mur2Ac(oyl-L-Ala-gamma-D-Glu-L-Lys-D-Ala-D-Ala)](n)-di-trans,octa-cis-undecaprenyl diphosphate + beta-D-GlcNAc-(1-&gt;4)-Mur2Ac(oyl-L-Ala-gamma-D-Glu-L-Lys-D-Ala-D-Ala)-di-trans,octa-cis-undecaprenyl diphosphate = [GlcNAc-(1-&gt;4)-Mur2Ac(oyl-L-Ala-gamma-D-Glu-L-Lys-D-Ala-D-Ala)](n+1)-di-trans,octa-cis-undecaprenyl diphosphate + di-trans,octa-cis-undecaprenyl diphosphate + H(+)</text>
        <dbReference type="Rhea" id="RHEA:23708"/>
        <dbReference type="Rhea" id="RHEA-COMP:9602"/>
        <dbReference type="Rhea" id="RHEA-COMP:9603"/>
        <dbReference type="ChEBI" id="CHEBI:15378"/>
        <dbReference type="ChEBI" id="CHEBI:58405"/>
        <dbReference type="ChEBI" id="CHEBI:60033"/>
        <dbReference type="ChEBI" id="CHEBI:78435"/>
        <dbReference type="EC" id="2.4.99.28"/>
    </reaction>
</comment>
<dbReference type="GO" id="GO:0030288">
    <property type="term" value="C:outer membrane-bounded periplasmic space"/>
    <property type="evidence" value="ECO:0007669"/>
    <property type="project" value="TreeGrafter"/>
</dbReference>
<dbReference type="InterPro" id="IPR036950">
    <property type="entry name" value="PBP_transglycosylase"/>
</dbReference>
<dbReference type="InterPro" id="IPR036116">
    <property type="entry name" value="FN3_sf"/>
</dbReference>
<evidence type="ECO:0000256" key="1">
    <source>
        <dbReference type="ARBA" id="ARBA00007090"/>
    </source>
</evidence>
<feature type="domain" description="Fibronectin type-III" evidence="20">
    <location>
        <begin position="657"/>
        <end position="760"/>
    </location>
</feature>
<dbReference type="CDD" id="cd00063">
    <property type="entry name" value="FN3"/>
    <property type="match status" value="1"/>
</dbReference>
<keyword evidence="6" id="KW-0328">Glycosyltransferase</keyword>
<dbReference type="Pfam" id="PF00912">
    <property type="entry name" value="Transgly"/>
    <property type="match status" value="1"/>
</dbReference>
<evidence type="ECO:0000256" key="3">
    <source>
        <dbReference type="ARBA" id="ARBA00022475"/>
    </source>
</evidence>
<dbReference type="SUPFAM" id="SSF56601">
    <property type="entry name" value="beta-lactamase/transpeptidase-like"/>
    <property type="match status" value="1"/>
</dbReference>
<dbReference type="GO" id="GO:0008360">
    <property type="term" value="P:regulation of cell shape"/>
    <property type="evidence" value="ECO:0007669"/>
    <property type="project" value="UniProtKB-KW"/>
</dbReference>
<keyword evidence="12 19" id="KW-1133">Transmembrane helix</keyword>
<dbReference type="GO" id="GO:0008955">
    <property type="term" value="F:peptidoglycan glycosyltransferase activity"/>
    <property type="evidence" value="ECO:0007669"/>
    <property type="project" value="UniProtKB-EC"/>
</dbReference>
<feature type="region of interest" description="Disordered" evidence="18">
    <location>
        <begin position="743"/>
        <end position="925"/>
    </location>
</feature>
<evidence type="ECO:0000256" key="4">
    <source>
        <dbReference type="ARBA" id="ARBA00022645"/>
    </source>
</evidence>
<dbReference type="NCBIfam" id="TIGR02074">
    <property type="entry name" value="PBP_1a_fam"/>
    <property type="match status" value="1"/>
</dbReference>
<feature type="compositionally biased region" description="Polar residues" evidence="18">
    <location>
        <begin position="891"/>
        <end position="925"/>
    </location>
</feature>
<protein>
    <submittedName>
        <fullName evidence="21">Penicillin-binding protein</fullName>
    </submittedName>
</protein>
<sequence>MGGESAVTEPRSARTGSSERGSRKAAPKKKKPKKKFSVKRMMIWMFFTGAVAIVCAIIGYLLIALNGERILAANQDEFVFAEASTIYDADGNEITKLYRENREYVEFSKIPKLLRDAFVATEDKRFYEHNGVDFFAIGRALVKDVIARSAVEGGSTITQQLAKNMFLSHEKTFFRKASEASIAVALENKKSKDQILEMYLNRIYFGKTAYGIQAASELYFGKEKLEDLDIWEIATLAGMPKAPSRYNPINNPEKSQERMAVVLSLMVQQGLITQAEADEAKAEAAKYEPPVANEEKVTQPYPAFIDYVINEAERVSGLTEEQLRLGGYSIRTTLNTKAQQIVEKEFADPSNFEESVDDQIVQGAMIIIDHRSGAVQAIGGGRDYQVKGTNRVLDTRQPGSAFKPITVYGPALETGEWFPWSTLRDDKKCYGNYCPTDSNRVKYIGPVSMEQSVKESRNASAVWLLNEIGIQRGLDFAKTLGFELAPEDRNLAVALGGLYNGVTPMQMATAYSVFANGGKSVDPHAIIKIETRGGGTEYEYKAPRAKQLIEPETAYYMTDMLQSVLEKGGTGTRARIDRPVAGKTGTTQHGVPGLVSSGNRDAWFVGYTPEWSAAVWMGYVRTDAQHVLKQSSAMSAAMFAKVMGQAMKGMPVTSFDKPGNVKEVEQPPKVGGFSVKWSEDQMGVQISWARQSDKNLLYNVYRKESSEGQYTLITQTSDTSVLDQGVMANSTYEYYVVSYNSDLGLEGEPSTKVSITVPEPTMESPSDLEDPENLENEPADDLPDNLGNLPGNVTEPDVTEPSNTNSNDPAAGGNAGGNASGSPNSAGGSGSVNGGSNAAGSTGGSGTGGNTGGASSGSVEGSTGGTAEQPGGTNTAEPDGSADGTAATPARGSQPTGRSSQIAPKVDVNQQDTESAAGTANTPQP</sequence>
<evidence type="ECO:0000256" key="9">
    <source>
        <dbReference type="ARBA" id="ARBA00022801"/>
    </source>
</evidence>
<evidence type="ECO:0000256" key="11">
    <source>
        <dbReference type="ARBA" id="ARBA00022984"/>
    </source>
</evidence>
<dbReference type="GO" id="GO:0071555">
    <property type="term" value="P:cell wall organization"/>
    <property type="evidence" value="ECO:0007669"/>
    <property type="project" value="UniProtKB-KW"/>
</dbReference>
<feature type="compositionally biased region" description="Low complexity" evidence="18">
    <location>
        <begin position="856"/>
        <end position="868"/>
    </location>
</feature>
<evidence type="ECO:0000256" key="13">
    <source>
        <dbReference type="ARBA" id="ARBA00023136"/>
    </source>
</evidence>
<dbReference type="GO" id="GO:0009252">
    <property type="term" value="P:peptidoglycan biosynthetic process"/>
    <property type="evidence" value="ECO:0007669"/>
    <property type="project" value="UniProtKB-KW"/>
</dbReference>
<dbReference type="PROSITE" id="PS50853">
    <property type="entry name" value="FN3"/>
    <property type="match status" value="1"/>
</dbReference>
<dbReference type="InterPro" id="IPR003961">
    <property type="entry name" value="FN3_dom"/>
</dbReference>
<dbReference type="Gene3D" id="2.60.40.10">
    <property type="entry name" value="Immunoglobulins"/>
    <property type="match status" value="1"/>
</dbReference>
<dbReference type="FunFam" id="1.10.3810.10:FF:000001">
    <property type="entry name" value="Penicillin-binding protein 1A"/>
    <property type="match status" value="1"/>
</dbReference>
<organism evidence="21 22">
    <name type="scientific">Paenibacillus sambharensis</name>
    <dbReference type="NCBI Taxonomy" id="1803190"/>
    <lineage>
        <taxon>Bacteria</taxon>
        <taxon>Bacillati</taxon>
        <taxon>Bacillota</taxon>
        <taxon>Bacilli</taxon>
        <taxon>Bacillales</taxon>
        <taxon>Paenibacillaceae</taxon>
        <taxon>Paenibacillus</taxon>
    </lineage>
</organism>
<dbReference type="Proteomes" id="UP000249522">
    <property type="component" value="Unassembled WGS sequence"/>
</dbReference>
<dbReference type="SUPFAM" id="SSF49265">
    <property type="entry name" value="Fibronectin type III"/>
    <property type="match status" value="1"/>
</dbReference>
<evidence type="ECO:0000256" key="15">
    <source>
        <dbReference type="ARBA" id="ARBA00023316"/>
    </source>
</evidence>
<evidence type="ECO:0000256" key="10">
    <source>
        <dbReference type="ARBA" id="ARBA00022960"/>
    </source>
</evidence>
<comment type="similarity">
    <text evidence="1">In the C-terminal section; belongs to the transpeptidase family.</text>
</comment>
<feature type="compositionally biased region" description="Acidic residues" evidence="18">
    <location>
        <begin position="766"/>
        <end position="783"/>
    </location>
</feature>
<dbReference type="InterPro" id="IPR050396">
    <property type="entry name" value="Glycosyltr_51/Transpeptidase"/>
</dbReference>
<feature type="compositionally biased region" description="Basic residues" evidence="18">
    <location>
        <begin position="23"/>
        <end position="33"/>
    </location>
</feature>
<dbReference type="PANTHER" id="PTHR32282">
    <property type="entry name" value="BINDING PROTEIN TRANSPEPTIDASE, PUTATIVE-RELATED"/>
    <property type="match status" value="1"/>
</dbReference>
<dbReference type="InterPro" id="IPR013783">
    <property type="entry name" value="Ig-like_fold"/>
</dbReference>
<dbReference type="GO" id="GO:0006508">
    <property type="term" value="P:proteolysis"/>
    <property type="evidence" value="ECO:0007669"/>
    <property type="project" value="UniProtKB-KW"/>
</dbReference>
<dbReference type="Pfam" id="PF00905">
    <property type="entry name" value="Transpeptidase"/>
    <property type="match status" value="1"/>
</dbReference>
<proteinExistence type="inferred from homology"/>
<evidence type="ECO:0000256" key="12">
    <source>
        <dbReference type="ARBA" id="ARBA00022989"/>
    </source>
</evidence>
<keyword evidence="13 19" id="KW-0472">Membrane</keyword>
<feature type="compositionally biased region" description="Gly residues" evidence="18">
    <location>
        <begin position="841"/>
        <end position="855"/>
    </location>
</feature>
<gene>
    <name evidence="21" type="ORF">DNH61_23790</name>
</gene>
<feature type="region of interest" description="Disordered" evidence="18">
    <location>
        <begin position="1"/>
        <end position="33"/>
    </location>
</feature>
<dbReference type="SUPFAM" id="SSF53955">
    <property type="entry name" value="Lysozyme-like"/>
    <property type="match status" value="1"/>
</dbReference>
<keyword evidence="5" id="KW-0645">Protease</keyword>
<dbReference type="OrthoDB" id="9766909at2"/>
<keyword evidence="4" id="KW-0121">Carboxypeptidase</keyword>
<evidence type="ECO:0000256" key="8">
    <source>
        <dbReference type="ARBA" id="ARBA00022692"/>
    </source>
</evidence>
<evidence type="ECO:0000256" key="17">
    <source>
        <dbReference type="ARBA" id="ARBA00049902"/>
    </source>
</evidence>
<evidence type="ECO:0000256" key="14">
    <source>
        <dbReference type="ARBA" id="ARBA00023268"/>
    </source>
</evidence>
<keyword evidence="22" id="KW-1185">Reference proteome</keyword>
<evidence type="ECO:0000313" key="21">
    <source>
        <dbReference type="EMBL" id="PZD93640.1"/>
    </source>
</evidence>
<dbReference type="InterPro" id="IPR012338">
    <property type="entry name" value="Beta-lactam/transpept-like"/>
</dbReference>
<keyword evidence="7" id="KW-0808">Transferase</keyword>
<evidence type="ECO:0000256" key="16">
    <source>
        <dbReference type="ARBA" id="ARBA00034000"/>
    </source>
</evidence>
<dbReference type="Gene3D" id="1.10.3810.10">
    <property type="entry name" value="Biosynthetic peptidoglycan transglycosylase-like"/>
    <property type="match status" value="1"/>
</dbReference>
<keyword evidence="3" id="KW-1003">Cell membrane</keyword>
<dbReference type="InterPro" id="IPR001264">
    <property type="entry name" value="Glyco_trans_51"/>
</dbReference>
<keyword evidence="11" id="KW-0573">Peptidoglycan synthesis</keyword>
<dbReference type="GO" id="GO:0009002">
    <property type="term" value="F:serine-type D-Ala-D-Ala carboxypeptidase activity"/>
    <property type="evidence" value="ECO:0007669"/>
    <property type="project" value="UniProtKB-EC"/>
</dbReference>
<keyword evidence="15" id="KW-0961">Cell wall biogenesis/degradation</keyword>
<evidence type="ECO:0000256" key="6">
    <source>
        <dbReference type="ARBA" id="ARBA00022676"/>
    </source>
</evidence>
<evidence type="ECO:0000256" key="19">
    <source>
        <dbReference type="SAM" id="Phobius"/>
    </source>
</evidence>
<dbReference type="PANTHER" id="PTHR32282:SF32">
    <property type="entry name" value="PENICILLIN-BINDING PROTEIN 2A"/>
    <property type="match status" value="1"/>
</dbReference>
<reference evidence="21 22" key="1">
    <citation type="submission" date="2018-06" db="EMBL/GenBank/DDBJ databases">
        <title>Paenibacillus imtechensis sp. nov.</title>
        <authorList>
            <person name="Pinnaka A.K."/>
            <person name="Singh H."/>
            <person name="Kaur M."/>
        </authorList>
    </citation>
    <scope>NUCLEOTIDE SEQUENCE [LARGE SCALE GENOMIC DNA]</scope>
    <source>
        <strain evidence="21 22">SMB1</strain>
    </source>
</reference>
<dbReference type="InterPro" id="IPR001460">
    <property type="entry name" value="PCN-bd_Tpept"/>
</dbReference>
<dbReference type="EMBL" id="QKRB01000057">
    <property type="protein sequence ID" value="PZD93640.1"/>
    <property type="molecule type" value="Genomic_DNA"/>
</dbReference>
<evidence type="ECO:0000313" key="22">
    <source>
        <dbReference type="Proteomes" id="UP000249522"/>
    </source>
</evidence>
<dbReference type="GO" id="GO:0008658">
    <property type="term" value="F:penicillin binding"/>
    <property type="evidence" value="ECO:0007669"/>
    <property type="project" value="InterPro"/>
</dbReference>
<evidence type="ECO:0000256" key="18">
    <source>
        <dbReference type="SAM" id="MobiDB-lite"/>
    </source>
</evidence>
<keyword evidence="10" id="KW-0133">Cell shape</keyword>
<keyword evidence="8 19" id="KW-0812">Transmembrane</keyword>
<dbReference type="AlphaFoldDB" id="A0A2W1L6A2"/>
<dbReference type="Gene3D" id="3.40.710.10">
    <property type="entry name" value="DD-peptidase/beta-lactamase superfamily"/>
    <property type="match status" value="1"/>
</dbReference>
<keyword evidence="14" id="KW-0511">Multifunctional enzyme</keyword>
<accession>A0A2W1L6A2</accession>
<evidence type="ECO:0000256" key="5">
    <source>
        <dbReference type="ARBA" id="ARBA00022670"/>
    </source>
</evidence>